<keyword evidence="6" id="KW-0804">Transcription</keyword>
<dbReference type="InterPro" id="IPR007066">
    <property type="entry name" value="RNA_pol_Rpb1_3"/>
</dbReference>
<dbReference type="InterPro" id="IPR000722">
    <property type="entry name" value="RNA_pol_asu"/>
</dbReference>
<evidence type="ECO:0000259" key="7">
    <source>
        <dbReference type="SMART" id="SM00663"/>
    </source>
</evidence>
<dbReference type="Pfam" id="PF00623">
    <property type="entry name" value="RNA_pol_Rpb1_2"/>
    <property type="match status" value="1"/>
</dbReference>
<dbReference type="GO" id="GO:0006351">
    <property type="term" value="P:DNA-templated transcription"/>
    <property type="evidence" value="ECO:0007669"/>
    <property type="project" value="InterPro"/>
</dbReference>
<keyword evidence="8" id="KW-0542">Nucleomorph</keyword>
<dbReference type="InterPro" id="IPR006592">
    <property type="entry name" value="RNA_pol_N"/>
</dbReference>
<evidence type="ECO:0000256" key="2">
    <source>
        <dbReference type="ARBA" id="ARBA00012418"/>
    </source>
</evidence>
<keyword evidence="5" id="KW-0548">Nucleotidyltransferase</keyword>
<dbReference type="InterPro" id="IPR045867">
    <property type="entry name" value="DNA-dir_RpoC_beta_prime"/>
</dbReference>
<proteinExistence type="inferred from homology"/>
<evidence type="ECO:0000256" key="4">
    <source>
        <dbReference type="ARBA" id="ARBA00022679"/>
    </source>
</evidence>
<evidence type="ECO:0000256" key="5">
    <source>
        <dbReference type="ARBA" id="ARBA00022695"/>
    </source>
</evidence>
<dbReference type="Gene3D" id="2.40.40.20">
    <property type="match status" value="1"/>
</dbReference>
<dbReference type="Gene3D" id="1.10.274.100">
    <property type="entry name" value="RNA polymerase Rpb1, domain 3"/>
    <property type="match status" value="1"/>
</dbReference>
<sequence length="1477" mass="176447">MLVTFMLKSLFYIIPEKFYEILPIFIEFYKYFSIVKKSNIIYTKRFCELPFYILNFWHASLVEFLSNLICLNCFKGLVLDKYFNSSIIISKALIFFKKIQKHGKKFLNYAINIKNKKKFFQNINFNNIFTIKNKKIDKYNFCNNCKKNIPLQNLDNKFFISYIKITKKMNDKAIVLNDLNADLKNLLKRVWIIILNFTEIKENMRKLWHNDSFFLEYFFKNLFILREFYKTYWVPFIDFNNFFVKSINGKNFFDNFYNKKRVISKTITRYHFNLIKTKISNIRKNIEYKVRLKESDIMKNSINLDYKNLIQRFQQKIYIFKKNNRIQSLNKILEKKKGLVRNNILGKRVNYSSRTVVVPDPFIKGGCIGFSEILAKKIHLIDYFLPWNIVYFKKRNKDFMFIFKKKFFESYIINKITRKNLLIFLKMLKKTFEFNIFTPLKKNSNKIIIYGKPFLRTIYDNDHMIANRQPTLHRLGIMGHKSKILPSCLVFSINYVNCKSYNADFDGDEINVHIMQSIHSKVEIINLLSSDLHTVVPKDGSVIRYLIQDCLVSLTYLLKKDTFIEEEELKEIIKDYQIYNTFLCFMPTIHINYCKKKIWTGKQIFSSVLQYFTGKCCKISHFYIKNNDFSDADFKIINYEEEITFLYEENLLIGNINKEDFKNEGMFLKIHEYLGNIKFTRFLRKLDKICFSYISVHGLTLGPNELQLCRKYNFRMNYNILCFEKLFKRITGRICEFLSFCSFSFKVTTICKYETYFKDYIDDYVVGFKDFFRKKISEFNIINRFHKKDSCNSFVQIIDSGSKGSYRNMELICFNMGKINTEKENENLYYFFCKTTGSLFYFASYFSGLDFLELYLHSISGRIGILESSLTVFRSGYLQRSIIKNIENIYIAEDFTFRDISNNEILAFSSGVENVNYNHIFYKRYYNFSNNYFLKKIIKFFKTLSYKNINPFTFIFRNISKQQHILFTNLYYNYVNFFSKNIFMKKSNFNKCNIQILINILEFLNTKKVFNNSKHFNSVIFLNHIYSIRQLIYQITNLHKVFHFNDLFGILCGQSLCQPLTQMTLDSFHNIGLLEHSEIDGISKLCYIIQEISNTKKKSIIAFSVNNKTTERNALINFTFNSINYLTGSNIINNVFVIKIRTSKMKQIFCYNINIIKVRLLCNTLKINLKIICIKLKNLIYLDFLKFIIYKFNLKKLSAFEKLNITHKKKFKKILNYDKFSKWLHNIDRNVFYSIYTSNLYISFGAERLKHYIRYIYKVLKKNFKIIYQYLKKNSNKYSVIDYKKNTIQLSLLSISINFSSPYDFFFLKSTNKLNIQHLKKMNHIKTNYLLGGAFGNIIAQGINLRAILKYKKFLKLNSIYLGGHSTFMYFFGVEATYNKIYKEIASILKIMKVRINHIFLKMIANFMTFKGFVVKLNRYGMKFSGSVIHKIGYENIYNYFREGIEHFFIEKADTHTSSLLLGEKIRNGTGDNRRFL</sequence>
<gene>
    <name evidence="8" type="primary">rpa1</name>
</gene>
<comment type="similarity">
    <text evidence="1">Belongs to the RNA polymerase beta' chain family.</text>
</comment>
<evidence type="ECO:0000256" key="6">
    <source>
        <dbReference type="ARBA" id="ARBA00023163"/>
    </source>
</evidence>
<evidence type="ECO:0000256" key="3">
    <source>
        <dbReference type="ARBA" id="ARBA00022478"/>
    </source>
</evidence>
<dbReference type="InterPro" id="IPR042102">
    <property type="entry name" value="RNA_pol_Rpb1_3_sf"/>
</dbReference>
<reference evidence="8" key="1">
    <citation type="journal article" date="2015" name="Genome Biol. Evol.">
        <title>Nucleomorph Genome Sequences of Two Chlorarachniophytes, Amorphochlora amoebiformis and Lotharella vacuolata.</title>
        <authorList>
            <person name="Suzuki S."/>
            <person name="Shirato S."/>
            <person name="Hirakawa Y."/>
            <person name="Ishida K."/>
        </authorList>
    </citation>
    <scope>NUCLEOTIDE SEQUENCE</scope>
    <source>
        <strain evidence="8">CCMP240</strain>
    </source>
</reference>
<dbReference type="SUPFAM" id="SSF64484">
    <property type="entry name" value="beta and beta-prime subunits of DNA dependent RNA-polymerase"/>
    <property type="match status" value="1"/>
</dbReference>
<dbReference type="InterPro" id="IPR007081">
    <property type="entry name" value="RNA_pol_Rpb1_5"/>
</dbReference>
<dbReference type="Gene3D" id="3.30.1490.180">
    <property type="entry name" value="RNA polymerase ii"/>
    <property type="match status" value="1"/>
</dbReference>
<dbReference type="Pfam" id="PF04983">
    <property type="entry name" value="RNA_pol_Rpb1_3"/>
    <property type="match status" value="1"/>
</dbReference>
<dbReference type="EMBL" id="AB996601">
    <property type="protein sequence ID" value="BAS01666.1"/>
    <property type="molecule type" value="Genomic_DNA"/>
</dbReference>
<dbReference type="Gene3D" id="6.10.250.2940">
    <property type="match status" value="1"/>
</dbReference>
<geneLocation type="nucleomorph" evidence="8"/>
<name>A0A0H5BHG8_9EUKA</name>
<evidence type="ECO:0000256" key="1">
    <source>
        <dbReference type="ARBA" id="ARBA00006460"/>
    </source>
</evidence>
<keyword evidence="3" id="KW-0240">DNA-directed RNA polymerase</keyword>
<dbReference type="GO" id="GO:0005736">
    <property type="term" value="C:RNA polymerase I complex"/>
    <property type="evidence" value="ECO:0007669"/>
    <property type="project" value="TreeGrafter"/>
</dbReference>
<dbReference type="Gene3D" id="1.10.132.30">
    <property type="match status" value="1"/>
</dbReference>
<organism evidence="8">
    <name type="scientific">Lotharella vacuolata</name>
    <dbReference type="NCBI Taxonomy" id="74820"/>
    <lineage>
        <taxon>Eukaryota</taxon>
        <taxon>Sar</taxon>
        <taxon>Rhizaria</taxon>
        <taxon>Cercozoa</taxon>
        <taxon>Chlorarachniophyceae</taxon>
        <taxon>Lotharella</taxon>
    </lineage>
</organism>
<keyword evidence="4" id="KW-0808">Transferase</keyword>
<dbReference type="SMART" id="SM00663">
    <property type="entry name" value="RPOLA_N"/>
    <property type="match status" value="1"/>
</dbReference>
<dbReference type="InterPro" id="IPR038120">
    <property type="entry name" value="Rpb1_funnel_sf"/>
</dbReference>
<dbReference type="Pfam" id="PF04998">
    <property type="entry name" value="RNA_pol_Rpb1_5"/>
    <property type="match status" value="1"/>
</dbReference>
<accession>A0A0H5BHG8</accession>
<dbReference type="EC" id="2.7.7.6" evidence="2"/>
<feature type="domain" description="RNA polymerase N-terminal" evidence="7">
    <location>
        <begin position="156"/>
        <end position="558"/>
    </location>
</feature>
<dbReference type="PANTHER" id="PTHR19376:SF11">
    <property type="entry name" value="DNA-DIRECTED RNA POLYMERASE I SUBUNIT RPA1"/>
    <property type="match status" value="1"/>
</dbReference>
<protein>
    <recommendedName>
        <fullName evidence="2">DNA-directed RNA polymerase</fullName>
        <ecNumber evidence="2">2.7.7.6</ecNumber>
    </recommendedName>
</protein>
<evidence type="ECO:0000313" key="8">
    <source>
        <dbReference type="EMBL" id="BAS01666.1"/>
    </source>
</evidence>
<dbReference type="GO" id="GO:0003899">
    <property type="term" value="F:DNA-directed RNA polymerase activity"/>
    <property type="evidence" value="ECO:0007669"/>
    <property type="project" value="UniProtKB-EC"/>
</dbReference>
<dbReference type="GO" id="GO:0003677">
    <property type="term" value="F:DNA binding"/>
    <property type="evidence" value="ECO:0007669"/>
    <property type="project" value="InterPro"/>
</dbReference>
<dbReference type="PANTHER" id="PTHR19376">
    <property type="entry name" value="DNA-DIRECTED RNA POLYMERASE"/>
    <property type="match status" value="1"/>
</dbReference>